<evidence type="ECO:0000313" key="14">
    <source>
        <dbReference type="Proteomes" id="UP001465755"/>
    </source>
</evidence>
<keyword evidence="3 9" id="KW-0347">Helicase</keyword>
<feature type="region of interest" description="Disordered" evidence="10">
    <location>
        <begin position="492"/>
        <end position="537"/>
    </location>
</feature>
<dbReference type="PROSITE" id="PS51217">
    <property type="entry name" value="UVRD_HELICASE_CTER"/>
    <property type="match status" value="1"/>
</dbReference>
<dbReference type="GO" id="GO:0016787">
    <property type="term" value="F:hydrolase activity"/>
    <property type="evidence" value="ECO:0007669"/>
    <property type="project" value="UniProtKB-UniRule"/>
</dbReference>
<feature type="compositionally biased region" description="Polar residues" evidence="10">
    <location>
        <begin position="630"/>
        <end position="640"/>
    </location>
</feature>
<name>A0AAW1PUV8_9CHLO</name>
<dbReference type="Pfam" id="PF00580">
    <property type="entry name" value="UvrD-helicase"/>
    <property type="match status" value="1"/>
</dbReference>
<evidence type="ECO:0000256" key="8">
    <source>
        <dbReference type="ARBA" id="ARBA00048988"/>
    </source>
</evidence>
<proteinExistence type="predicted"/>
<comment type="catalytic activity">
    <reaction evidence="8">
        <text>ATP + H2O = ADP + phosphate + H(+)</text>
        <dbReference type="Rhea" id="RHEA:13065"/>
        <dbReference type="ChEBI" id="CHEBI:15377"/>
        <dbReference type="ChEBI" id="CHEBI:15378"/>
        <dbReference type="ChEBI" id="CHEBI:30616"/>
        <dbReference type="ChEBI" id="CHEBI:43474"/>
        <dbReference type="ChEBI" id="CHEBI:456216"/>
        <dbReference type="EC" id="5.6.2.4"/>
    </reaction>
</comment>
<evidence type="ECO:0000256" key="4">
    <source>
        <dbReference type="ARBA" id="ARBA00022840"/>
    </source>
</evidence>
<protein>
    <recommendedName>
        <fullName evidence="7">DNA 3'-5' helicase</fullName>
        <ecNumber evidence="7">5.6.2.4</ecNumber>
    </recommendedName>
</protein>
<feature type="domain" description="UvrD-like helicase C-terminal" evidence="12">
    <location>
        <begin position="294"/>
        <end position="706"/>
    </location>
</feature>
<feature type="region of interest" description="Disordered" evidence="10">
    <location>
        <begin position="615"/>
        <end position="643"/>
    </location>
</feature>
<evidence type="ECO:0000256" key="9">
    <source>
        <dbReference type="PROSITE-ProRule" id="PRU00560"/>
    </source>
</evidence>
<evidence type="ECO:0000256" key="3">
    <source>
        <dbReference type="ARBA" id="ARBA00022806"/>
    </source>
</evidence>
<keyword evidence="5" id="KW-0413">Isomerase</keyword>
<dbReference type="InterPro" id="IPR027417">
    <property type="entry name" value="P-loop_NTPase"/>
</dbReference>
<dbReference type="PANTHER" id="PTHR11070:SF2">
    <property type="entry name" value="ATP-DEPENDENT DNA HELICASE SRS2"/>
    <property type="match status" value="1"/>
</dbReference>
<dbReference type="EMBL" id="JALJOQ010000007">
    <property type="protein sequence ID" value="KAK9812338.1"/>
    <property type="molecule type" value="Genomic_DNA"/>
</dbReference>
<dbReference type="GO" id="GO:0005524">
    <property type="term" value="F:ATP binding"/>
    <property type="evidence" value="ECO:0007669"/>
    <property type="project" value="UniProtKB-UniRule"/>
</dbReference>
<evidence type="ECO:0000256" key="10">
    <source>
        <dbReference type="SAM" id="MobiDB-lite"/>
    </source>
</evidence>
<dbReference type="CDD" id="cd17932">
    <property type="entry name" value="DEXQc_UvrD"/>
    <property type="match status" value="1"/>
</dbReference>
<evidence type="ECO:0000256" key="2">
    <source>
        <dbReference type="ARBA" id="ARBA00022801"/>
    </source>
</evidence>
<evidence type="ECO:0000256" key="7">
    <source>
        <dbReference type="ARBA" id="ARBA00034808"/>
    </source>
</evidence>
<dbReference type="Pfam" id="PF13361">
    <property type="entry name" value="UvrD_C"/>
    <property type="match status" value="2"/>
</dbReference>
<sequence>MELRDRVRKLGAPGVEWLTVTTFHSWALRVVQRNHKALRFTRTPAVMASNNDRYKLCKEAIRSSELDIARQDIVSWMSTEFTQESSWQEIRATVENMYPALYLKAMANAASGRLGWIEMHTELYDALHEHFTGSRQAEKLGADPHKNVVRKFYDWLNKVKSHSHTAAMYAHERGYGDAFLEYQNILLTNNMVDFDDILVLAHKLMATDPDLLKMLQKHYQYLLIDEYQDSNPVQMSIVDAMQRQAGRVTVVGDDAQSIYRFRGADCGAFQAFQQSYGHEDLHRSLQVNFRSRPPVVRAAEAGLLGTQSAIFPKRLIPHKFGGTAPVTLYIVDDDWNEARFIAKQIAKMHYEERLPLEHMVVLFRALKNGRSKRLQEELTSKGIHFRMVKEYPFMEREFVADMMSFLHLSVNPDCDQAFSRMMNKPPRKLGKAAEQVLNDRRSRLADETGRHISLYEAARGAINEKDVVNFTKGQIDGYLDYLKAKKEKAAKKEAEASADNNEWWKQPSSPATPVREAPAEEAAAPAQPRKPLKHGKGRVANAIAAGLSDEEWEQDFDEDEDLDEDELGVRSVAWSEGMADVTLEELNAMFGDEHLVRLYRLAQQFERSQDVHFDMTSPASQDEGSMPHVNGQSSASSTDDGTPAVASNVIEETAGPEEAGKRVPLSGVKAVHEFMGYVSCDDELADDGTSDHTPGVTIGTIHSAKGLEWHTVFLVRCNEGIMPMGEHRTYGTEPIPQWSPDVLHALPPAESEAQKAVRDREEELRLVHVGMTRAKERLILTCLQKVYNYKKKQPEPIEPAAFLDSLRALDPTDFQGDQEEKAALT</sequence>
<keyword evidence="14" id="KW-1185">Reference proteome</keyword>
<keyword evidence="2 9" id="KW-0378">Hydrolase</keyword>
<comment type="catalytic activity">
    <reaction evidence="6">
        <text>Couples ATP hydrolysis with the unwinding of duplex DNA by translocating in the 3'-5' direction.</text>
        <dbReference type="EC" id="5.6.2.4"/>
    </reaction>
</comment>
<dbReference type="GO" id="GO:0003677">
    <property type="term" value="F:DNA binding"/>
    <property type="evidence" value="ECO:0007669"/>
    <property type="project" value="InterPro"/>
</dbReference>
<dbReference type="GO" id="GO:0043138">
    <property type="term" value="F:3'-5' DNA helicase activity"/>
    <property type="evidence" value="ECO:0007669"/>
    <property type="project" value="UniProtKB-EC"/>
</dbReference>
<evidence type="ECO:0000256" key="5">
    <source>
        <dbReference type="ARBA" id="ARBA00023235"/>
    </source>
</evidence>
<feature type="compositionally biased region" description="Low complexity" evidence="10">
    <location>
        <begin position="511"/>
        <end position="527"/>
    </location>
</feature>
<dbReference type="PROSITE" id="PS51198">
    <property type="entry name" value="UVRD_HELICASE_ATP_BIND"/>
    <property type="match status" value="1"/>
</dbReference>
<dbReference type="AlphaFoldDB" id="A0AAW1PUV8"/>
<dbReference type="EC" id="5.6.2.4" evidence="7"/>
<keyword evidence="1 9" id="KW-0547">Nucleotide-binding</keyword>
<keyword evidence="4 9" id="KW-0067">ATP-binding</keyword>
<dbReference type="Gene3D" id="1.10.486.10">
    <property type="entry name" value="PCRA, domain 4"/>
    <property type="match status" value="1"/>
</dbReference>
<gene>
    <name evidence="13" type="ORF">WJX73_003315</name>
</gene>
<accession>A0AAW1PUV8</accession>
<comment type="caution">
    <text evidence="13">The sequence shown here is derived from an EMBL/GenBank/DDBJ whole genome shotgun (WGS) entry which is preliminary data.</text>
</comment>
<evidence type="ECO:0000259" key="11">
    <source>
        <dbReference type="PROSITE" id="PS51198"/>
    </source>
</evidence>
<dbReference type="GO" id="GO:0000725">
    <property type="term" value="P:recombinational repair"/>
    <property type="evidence" value="ECO:0007669"/>
    <property type="project" value="TreeGrafter"/>
</dbReference>
<dbReference type="PANTHER" id="PTHR11070">
    <property type="entry name" value="UVRD / RECB / PCRA DNA HELICASE FAMILY MEMBER"/>
    <property type="match status" value="1"/>
</dbReference>
<organism evidence="13 14">
    <name type="scientific">Symbiochloris irregularis</name>
    <dbReference type="NCBI Taxonomy" id="706552"/>
    <lineage>
        <taxon>Eukaryota</taxon>
        <taxon>Viridiplantae</taxon>
        <taxon>Chlorophyta</taxon>
        <taxon>core chlorophytes</taxon>
        <taxon>Trebouxiophyceae</taxon>
        <taxon>Trebouxiales</taxon>
        <taxon>Trebouxiaceae</taxon>
        <taxon>Symbiochloris</taxon>
    </lineage>
</organism>
<evidence type="ECO:0000256" key="1">
    <source>
        <dbReference type="ARBA" id="ARBA00022741"/>
    </source>
</evidence>
<feature type="domain" description="UvrD-like helicase ATP-binding" evidence="11">
    <location>
        <begin position="1"/>
        <end position="292"/>
    </location>
</feature>
<comment type="caution">
    <text evidence="9">Lacks conserved residue(s) required for the propagation of feature annotation.</text>
</comment>
<dbReference type="InterPro" id="IPR000212">
    <property type="entry name" value="DNA_helicase_UvrD/REP"/>
</dbReference>
<reference evidence="13 14" key="1">
    <citation type="journal article" date="2024" name="Nat. Commun.">
        <title>Phylogenomics reveals the evolutionary origins of lichenization in chlorophyte algae.</title>
        <authorList>
            <person name="Puginier C."/>
            <person name="Libourel C."/>
            <person name="Otte J."/>
            <person name="Skaloud P."/>
            <person name="Haon M."/>
            <person name="Grisel S."/>
            <person name="Petersen M."/>
            <person name="Berrin J.G."/>
            <person name="Delaux P.M."/>
            <person name="Dal Grande F."/>
            <person name="Keller J."/>
        </authorList>
    </citation>
    <scope>NUCLEOTIDE SEQUENCE [LARGE SCALE GENOMIC DNA]</scope>
    <source>
        <strain evidence="13 14">SAG 2036</strain>
    </source>
</reference>
<evidence type="ECO:0000259" key="12">
    <source>
        <dbReference type="PROSITE" id="PS51217"/>
    </source>
</evidence>
<dbReference type="SUPFAM" id="SSF52540">
    <property type="entry name" value="P-loop containing nucleoside triphosphate hydrolases"/>
    <property type="match status" value="1"/>
</dbReference>
<dbReference type="InterPro" id="IPR014016">
    <property type="entry name" value="UvrD-like_ATP-bd"/>
</dbReference>
<dbReference type="GO" id="GO:0005634">
    <property type="term" value="C:nucleus"/>
    <property type="evidence" value="ECO:0007669"/>
    <property type="project" value="TreeGrafter"/>
</dbReference>
<evidence type="ECO:0000256" key="6">
    <source>
        <dbReference type="ARBA" id="ARBA00034617"/>
    </source>
</evidence>
<dbReference type="Gene3D" id="3.40.50.300">
    <property type="entry name" value="P-loop containing nucleotide triphosphate hydrolases"/>
    <property type="match status" value="4"/>
</dbReference>
<dbReference type="InterPro" id="IPR014017">
    <property type="entry name" value="DNA_helicase_UvrD-like_C"/>
</dbReference>
<evidence type="ECO:0000313" key="13">
    <source>
        <dbReference type="EMBL" id="KAK9812338.1"/>
    </source>
</evidence>
<dbReference type="Proteomes" id="UP001465755">
    <property type="component" value="Unassembled WGS sequence"/>
</dbReference>